<dbReference type="GO" id="GO:0015628">
    <property type="term" value="P:protein secretion by the type II secretion system"/>
    <property type="evidence" value="ECO:0007669"/>
    <property type="project" value="TreeGrafter"/>
</dbReference>
<evidence type="ECO:0000256" key="1">
    <source>
        <dbReference type="SAM" id="Phobius"/>
    </source>
</evidence>
<organism evidence="3">
    <name type="scientific">freshwater metagenome</name>
    <dbReference type="NCBI Taxonomy" id="449393"/>
    <lineage>
        <taxon>unclassified sequences</taxon>
        <taxon>metagenomes</taxon>
        <taxon>ecological metagenomes</taxon>
    </lineage>
</organism>
<evidence type="ECO:0000313" key="3">
    <source>
        <dbReference type="EMBL" id="CAB4563687.1"/>
    </source>
</evidence>
<dbReference type="PANTHER" id="PTHR21180:SF32">
    <property type="entry name" value="ENDONUCLEASE_EXONUCLEASE_PHOSPHATASE FAMILY DOMAIN-CONTAINING PROTEIN 1"/>
    <property type="match status" value="1"/>
</dbReference>
<dbReference type="SUPFAM" id="SSF47781">
    <property type="entry name" value="RuvA domain 2-like"/>
    <property type="match status" value="1"/>
</dbReference>
<protein>
    <submittedName>
        <fullName evidence="3">Unannotated protein</fullName>
    </submittedName>
</protein>
<dbReference type="Gene3D" id="1.10.150.280">
    <property type="entry name" value="AF1531-like domain"/>
    <property type="match status" value="1"/>
</dbReference>
<dbReference type="PANTHER" id="PTHR21180">
    <property type="entry name" value="ENDONUCLEASE/EXONUCLEASE/PHOSPHATASE FAMILY DOMAIN-CONTAINING PROTEIN 1"/>
    <property type="match status" value="1"/>
</dbReference>
<evidence type="ECO:0000259" key="2">
    <source>
        <dbReference type="Pfam" id="PF10531"/>
    </source>
</evidence>
<dbReference type="AlphaFoldDB" id="A0A6J6DHU3"/>
<dbReference type="Pfam" id="PF10531">
    <property type="entry name" value="SLBB"/>
    <property type="match status" value="1"/>
</dbReference>
<accession>A0A6J6DHU3</accession>
<dbReference type="Pfam" id="PF12836">
    <property type="entry name" value="HHH_3"/>
    <property type="match status" value="1"/>
</dbReference>
<dbReference type="GO" id="GO:0015627">
    <property type="term" value="C:type II protein secretion system complex"/>
    <property type="evidence" value="ECO:0007669"/>
    <property type="project" value="TreeGrafter"/>
</dbReference>
<gene>
    <name evidence="3" type="ORF">UFOPK1650_00333</name>
</gene>
<reference evidence="3" key="1">
    <citation type="submission" date="2020-05" db="EMBL/GenBank/DDBJ databases">
        <authorList>
            <person name="Chiriac C."/>
            <person name="Salcher M."/>
            <person name="Ghai R."/>
            <person name="Kavagutti S V."/>
        </authorList>
    </citation>
    <scope>NUCLEOTIDE SEQUENCE</scope>
</reference>
<dbReference type="EMBL" id="CAEZTJ010000028">
    <property type="protein sequence ID" value="CAB4563687.1"/>
    <property type="molecule type" value="Genomic_DNA"/>
</dbReference>
<name>A0A6J6DHU3_9ZZZZ</name>
<feature type="domain" description="Soluble ligand binding" evidence="2">
    <location>
        <begin position="59"/>
        <end position="112"/>
    </location>
</feature>
<dbReference type="InterPro" id="IPR019554">
    <property type="entry name" value="Soluble_ligand-bd"/>
</dbReference>
<dbReference type="Gene3D" id="3.10.560.10">
    <property type="entry name" value="Outer membrane lipoprotein wza domain like"/>
    <property type="match status" value="1"/>
</dbReference>
<dbReference type="InterPro" id="IPR051675">
    <property type="entry name" value="Endo/Exo/Phosphatase_dom_1"/>
</dbReference>
<sequence>MKLSQLTSDQRRGIAVLAITAIAIALFFFYSARGEAVPQVLPATASATESSAAPKVVIYVDVTGKVKVPGVYQLPDGSRVIDAIEMAGGLKRGFNASHINMARRLVDGEQVAITSKKFQAISPPSGRKGIFSGKVSINSGSKSHFDSLPGIGPVLAQRIIDHRSKNGPFLKVEDIQNVSGIGASIFAQISDRLTL</sequence>
<proteinExistence type="predicted"/>
<keyword evidence="1" id="KW-0812">Transmembrane</keyword>
<keyword evidence="1" id="KW-1133">Transmembrane helix</keyword>
<feature type="transmembrane region" description="Helical" evidence="1">
    <location>
        <begin position="12"/>
        <end position="32"/>
    </location>
</feature>
<keyword evidence="1" id="KW-0472">Membrane</keyword>
<dbReference type="InterPro" id="IPR010994">
    <property type="entry name" value="RuvA_2-like"/>
</dbReference>